<keyword evidence="2" id="KW-1185">Reference proteome</keyword>
<dbReference type="GO" id="GO:0003677">
    <property type="term" value="F:DNA binding"/>
    <property type="evidence" value="ECO:0007669"/>
    <property type="project" value="InterPro"/>
</dbReference>
<dbReference type="EMBL" id="FMWJ01000002">
    <property type="protein sequence ID" value="SCZ55684.1"/>
    <property type="molecule type" value="Genomic_DNA"/>
</dbReference>
<dbReference type="InterPro" id="IPR010982">
    <property type="entry name" value="Lambda_DNA-bd_dom_sf"/>
</dbReference>
<gene>
    <name evidence="1" type="ORF">SAMN02982990_00795</name>
</gene>
<evidence type="ECO:0000313" key="1">
    <source>
        <dbReference type="EMBL" id="SCZ55684.1"/>
    </source>
</evidence>
<sequence>MKLNDYISNLKRGEAKLLLRGLGYPVPPARCFDIENATNGKVTRQDLRPHDWQKIWPEINAN</sequence>
<proteinExistence type="predicted"/>
<organism evidence="1 2">
    <name type="scientific">Photorhabdus luminescens</name>
    <name type="common">Xenorhabdus luminescens</name>
    <dbReference type="NCBI Taxonomy" id="29488"/>
    <lineage>
        <taxon>Bacteria</taxon>
        <taxon>Pseudomonadati</taxon>
        <taxon>Pseudomonadota</taxon>
        <taxon>Gammaproteobacteria</taxon>
        <taxon>Enterobacterales</taxon>
        <taxon>Morganellaceae</taxon>
        <taxon>Photorhabdus</taxon>
    </lineage>
</organism>
<accession>A0A1G5Q1F0</accession>
<reference evidence="2" key="1">
    <citation type="submission" date="2016-10" db="EMBL/GenBank/DDBJ databases">
        <authorList>
            <person name="Varghese N."/>
            <person name="Submissions S."/>
        </authorList>
    </citation>
    <scope>NUCLEOTIDE SEQUENCE [LARGE SCALE GENOMIC DNA]</scope>
    <source>
        <strain evidence="2">ATCC 29999</strain>
    </source>
</reference>
<protein>
    <submittedName>
        <fullName evidence="1">Uncharacterized protein</fullName>
    </submittedName>
</protein>
<evidence type="ECO:0000313" key="2">
    <source>
        <dbReference type="Proteomes" id="UP000183223"/>
    </source>
</evidence>
<dbReference type="InterPro" id="IPR031856">
    <property type="entry name" value="YdaS_toxin-like"/>
</dbReference>
<dbReference type="Gene3D" id="1.10.260.40">
    <property type="entry name" value="lambda repressor-like DNA-binding domains"/>
    <property type="match status" value="1"/>
</dbReference>
<dbReference type="GeneID" id="45655269"/>
<dbReference type="Pfam" id="PF15943">
    <property type="entry name" value="YdaS_toxin"/>
    <property type="match status" value="1"/>
</dbReference>
<dbReference type="Proteomes" id="UP000183223">
    <property type="component" value="Unassembled WGS sequence"/>
</dbReference>
<name>A0A1G5Q1F0_PHOLU</name>
<dbReference type="RefSeq" id="WP_049582247.1">
    <property type="nucleotide sequence ID" value="NZ_CAWQXX010000034.1"/>
</dbReference>
<dbReference type="AlphaFoldDB" id="A0A1G5Q1F0"/>